<dbReference type="SUPFAM" id="SSF56112">
    <property type="entry name" value="Protein kinase-like (PK-like)"/>
    <property type="match status" value="1"/>
</dbReference>
<evidence type="ECO:0000256" key="4">
    <source>
        <dbReference type="ARBA" id="ARBA00022679"/>
    </source>
</evidence>
<evidence type="ECO:0000256" key="5">
    <source>
        <dbReference type="ARBA" id="ARBA00022741"/>
    </source>
</evidence>
<dbReference type="PROSITE" id="PS50011">
    <property type="entry name" value="PROTEIN_KINASE_DOM"/>
    <property type="match status" value="1"/>
</dbReference>
<protein>
    <recommendedName>
        <fullName evidence="2">non-specific serine/threonine protein kinase</fullName>
        <ecNumber evidence="2">2.7.11.1</ecNumber>
    </recommendedName>
</protein>
<dbReference type="Pfam" id="PF00069">
    <property type="entry name" value="Pkinase"/>
    <property type="match status" value="1"/>
</dbReference>
<dbReference type="GO" id="GO:0005524">
    <property type="term" value="F:ATP binding"/>
    <property type="evidence" value="ECO:0007669"/>
    <property type="project" value="UniProtKB-KW"/>
</dbReference>
<evidence type="ECO:0000256" key="6">
    <source>
        <dbReference type="ARBA" id="ARBA00022777"/>
    </source>
</evidence>
<comment type="subcellular location">
    <subcellularLocation>
        <location evidence="1">Membrane</location>
    </subcellularLocation>
</comment>
<keyword evidence="8" id="KW-0472">Membrane</keyword>
<keyword evidence="3" id="KW-0723">Serine/threonine-protein kinase</keyword>
<dbReference type="GO" id="GO:0016020">
    <property type="term" value="C:membrane"/>
    <property type="evidence" value="ECO:0007669"/>
    <property type="project" value="UniProtKB-SubCell"/>
</dbReference>
<dbReference type="FunFam" id="1.10.510.10:FF:001023">
    <property type="entry name" value="Os07g0541700 protein"/>
    <property type="match status" value="1"/>
</dbReference>
<sequence>MFLVETLMMSLLHHPNLIRLLGYCAEEGHRLIVYEFAPSGSLDDHLFGVNEKHLQWCTRMKIAAKVAKCLEYLQTKASPPVIHRNLKPSNILLDAEFNPKVSGFGLAKLGPIGDRSHISTSVIGTPGYIAPEFMNSGQLSVKCDIYSFGVILLELITGRRA</sequence>
<organism evidence="12 13">
    <name type="scientific">Acorus calamus</name>
    <name type="common">Sweet flag</name>
    <dbReference type="NCBI Taxonomy" id="4465"/>
    <lineage>
        <taxon>Eukaryota</taxon>
        <taxon>Viridiplantae</taxon>
        <taxon>Streptophyta</taxon>
        <taxon>Embryophyta</taxon>
        <taxon>Tracheophyta</taxon>
        <taxon>Spermatophyta</taxon>
        <taxon>Magnoliopsida</taxon>
        <taxon>Liliopsida</taxon>
        <taxon>Acoraceae</taxon>
        <taxon>Acorus</taxon>
    </lineage>
</organism>
<dbReference type="PANTHER" id="PTHR47985:SF44">
    <property type="entry name" value="SERINE_THREONINE-PROTEIN KINASE PBS1"/>
    <property type="match status" value="1"/>
</dbReference>
<evidence type="ECO:0000313" key="12">
    <source>
        <dbReference type="EMBL" id="KAK1309285.1"/>
    </source>
</evidence>
<dbReference type="EMBL" id="JAUJYO010000009">
    <property type="protein sequence ID" value="KAK1309285.1"/>
    <property type="molecule type" value="Genomic_DNA"/>
</dbReference>
<evidence type="ECO:0000256" key="2">
    <source>
        <dbReference type="ARBA" id="ARBA00012513"/>
    </source>
</evidence>
<evidence type="ECO:0000259" key="11">
    <source>
        <dbReference type="PROSITE" id="PS50011"/>
    </source>
</evidence>
<dbReference type="PANTHER" id="PTHR47985">
    <property type="entry name" value="OS07G0668900 PROTEIN"/>
    <property type="match status" value="1"/>
</dbReference>
<keyword evidence="6 12" id="KW-0418">Kinase</keyword>
<reference evidence="12" key="1">
    <citation type="journal article" date="2023" name="Nat. Commun.">
        <title>Diploid and tetraploid genomes of Acorus and the evolution of monocots.</title>
        <authorList>
            <person name="Ma L."/>
            <person name="Liu K.W."/>
            <person name="Li Z."/>
            <person name="Hsiao Y.Y."/>
            <person name="Qi Y."/>
            <person name="Fu T."/>
            <person name="Tang G.D."/>
            <person name="Zhang D."/>
            <person name="Sun W.H."/>
            <person name="Liu D.K."/>
            <person name="Li Y."/>
            <person name="Chen G.Z."/>
            <person name="Liu X.D."/>
            <person name="Liao X.Y."/>
            <person name="Jiang Y.T."/>
            <person name="Yu X."/>
            <person name="Hao Y."/>
            <person name="Huang J."/>
            <person name="Zhao X.W."/>
            <person name="Ke S."/>
            <person name="Chen Y.Y."/>
            <person name="Wu W.L."/>
            <person name="Hsu J.L."/>
            <person name="Lin Y.F."/>
            <person name="Huang M.D."/>
            <person name="Li C.Y."/>
            <person name="Huang L."/>
            <person name="Wang Z.W."/>
            <person name="Zhao X."/>
            <person name="Zhong W.Y."/>
            <person name="Peng D.H."/>
            <person name="Ahmad S."/>
            <person name="Lan S."/>
            <person name="Zhang J.S."/>
            <person name="Tsai W.C."/>
            <person name="Van de Peer Y."/>
            <person name="Liu Z.J."/>
        </authorList>
    </citation>
    <scope>NUCLEOTIDE SEQUENCE</scope>
    <source>
        <strain evidence="12">CP</strain>
    </source>
</reference>
<evidence type="ECO:0000313" key="13">
    <source>
        <dbReference type="Proteomes" id="UP001180020"/>
    </source>
</evidence>
<dbReference type="GO" id="GO:0004674">
    <property type="term" value="F:protein serine/threonine kinase activity"/>
    <property type="evidence" value="ECO:0007669"/>
    <property type="project" value="UniProtKB-KW"/>
</dbReference>
<comment type="catalytic activity">
    <reaction evidence="10">
        <text>L-seryl-[protein] + ATP = O-phospho-L-seryl-[protein] + ADP + H(+)</text>
        <dbReference type="Rhea" id="RHEA:17989"/>
        <dbReference type="Rhea" id="RHEA-COMP:9863"/>
        <dbReference type="Rhea" id="RHEA-COMP:11604"/>
        <dbReference type="ChEBI" id="CHEBI:15378"/>
        <dbReference type="ChEBI" id="CHEBI:29999"/>
        <dbReference type="ChEBI" id="CHEBI:30616"/>
        <dbReference type="ChEBI" id="CHEBI:83421"/>
        <dbReference type="ChEBI" id="CHEBI:456216"/>
        <dbReference type="EC" id="2.7.11.1"/>
    </reaction>
</comment>
<keyword evidence="4" id="KW-0808">Transferase</keyword>
<keyword evidence="7" id="KW-0067">ATP-binding</keyword>
<evidence type="ECO:0000256" key="8">
    <source>
        <dbReference type="ARBA" id="ARBA00023136"/>
    </source>
</evidence>
<keyword evidence="5" id="KW-0547">Nucleotide-binding</keyword>
<evidence type="ECO:0000256" key="3">
    <source>
        <dbReference type="ARBA" id="ARBA00022527"/>
    </source>
</evidence>
<evidence type="ECO:0000256" key="9">
    <source>
        <dbReference type="ARBA" id="ARBA00047899"/>
    </source>
</evidence>
<evidence type="ECO:0000256" key="1">
    <source>
        <dbReference type="ARBA" id="ARBA00004370"/>
    </source>
</evidence>
<dbReference type="InterPro" id="IPR000719">
    <property type="entry name" value="Prot_kinase_dom"/>
</dbReference>
<dbReference type="InterPro" id="IPR011009">
    <property type="entry name" value="Kinase-like_dom_sf"/>
</dbReference>
<feature type="domain" description="Protein kinase" evidence="11">
    <location>
        <begin position="1"/>
        <end position="161"/>
    </location>
</feature>
<accession>A0AAV9E8K9</accession>
<evidence type="ECO:0000256" key="7">
    <source>
        <dbReference type="ARBA" id="ARBA00022840"/>
    </source>
</evidence>
<dbReference type="Proteomes" id="UP001180020">
    <property type="component" value="Unassembled WGS sequence"/>
</dbReference>
<keyword evidence="13" id="KW-1185">Reference proteome</keyword>
<evidence type="ECO:0000256" key="10">
    <source>
        <dbReference type="ARBA" id="ARBA00048679"/>
    </source>
</evidence>
<dbReference type="EC" id="2.7.11.1" evidence="2"/>
<reference evidence="12" key="2">
    <citation type="submission" date="2023-06" db="EMBL/GenBank/DDBJ databases">
        <authorList>
            <person name="Ma L."/>
            <person name="Liu K.-W."/>
            <person name="Li Z."/>
            <person name="Hsiao Y.-Y."/>
            <person name="Qi Y."/>
            <person name="Fu T."/>
            <person name="Tang G."/>
            <person name="Zhang D."/>
            <person name="Sun W.-H."/>
            <person name="Liu D.-K."/>
            <person name="Li Y."/>
            <person name="Chen G.-Z."/>
            <person name="Liu X.-D."/>
            <person name="Liao X.-Y."/>
            <person name="Jiang Y.-T."/>
            <person name="Yu X."/>
            <person name="Hao Y."/>
            <person name="Huang J."/>
            <person name="Zhao X.-W."/>
            <person name="Ke S."/>
            <person name="Chen Y.-Y."/>
            <person name="Wu W.-L."/>
            <person name="Hsu J.-L."/>
            <person name="Lin Y.-F."/>
            <person name="Huang M.-D."/>
            <person name="Li C.-Y."/>
            <person name="Huang L."/>
            <person name="Wang Z.-W."/>
            <person name="Zhao X."/>
            <person name="Zhong W.-Y."/>
            <person name="Peng D.-H."/>
            <person name="Ahmad S."/>
            <person name="Lan S."/>
            <person name="Zhang J.-S."/>
            <person name="Tsai W.-C."/>
            <person name="Van De Peer Y."/>
            <person name="Liu Z.-J."/>
        </authorList>
    </citation>
    <scope>NUCLEOTIDE SEQUENCE</scope>
    <source>
        <strain evidence="12">CP</strain>
        <tissue evidence="12">Leaves</tissue>
    </source>
</reference>
<gene>
    <name evidence="12" type="primary">PBS1</name>
    <name evidence="12" type="ORF">QJS10_CPA09g02005</name>
</gene>
<comment type="catalytic activity">
    <reaction evidence="9">
        <text>L-threonyl-[protein] + ATP = O-phospho-L-threonyl-[protein] + ADP + H(+)</text>
        <dbReference type="Rhea" id="RHEA:46608"/>
        <dbReference type="Rhea" id="RHEA-COMP:11060"/>
        <dbReference type="Rhea" id="RHEA-COMP:11605"/>
        <dbReference type="ChEBI" id="CHEBI:15378"/>
        <dbReference type="ChEBI" id="CHEBI:30013"/>
        <dbReference type="ChEBI" id="CHEBI:30616"/>
        <dbReference type="ChEBI" id="CHEBI:61977"/>
        <dbReference type="ChEBI" id="CHEBI:456216"/>
        <dbReference type="EC" id="2.7.11.1"/>
    </reaction>
</comment>
<dbReference type="AlphaFoldDB" id="A0AAV9E8K9"/>
<dbReference type="Gene3D" id="1.10.510.10">
    <property type="entry name" value="Transferase(Phosphotransferase) domain 1"/>
    <property type="match status" value="1"/>
</dbReference>
<comment type="caution">
    <text evidence="12">The sequence shown here is derived from an EMBL/GenBank/DDBJ whole genome shotgun (WGS) entry which is preliminary data.</text>
</comment>
<proteinExistence type="predicted"/>
<name>A0AAV9E8K9_ACOCL</name>